<gene>
    <name evidence="2" type="ORF">CLA01_19720</name>
</gene>
<evidence type="ECO:0000313" key="3">
    <source>
        <dbReference type="Proteomes" id="UP000321150"/>
    </source>
</evidence>
<sequence>MKLIENFEPIKITPDLVKSMLYILFLVSVVSYFLFFYKGLKFEYKEKCPCNAEYTLSQYDQRGKIWERRNYASKPDFKTFKLKNRMGFTLDKLENIDFYKLNDTLFKPSEKSEFDLFSKRFYWDCKNREVWISTHHKLSFK</sequence>
<name>A0A511Y9N1_9FLAO</name>
<comment type="caution">
    <text evidence="2">The sequence shown here is derived from an EMBL/GenBank/DDBJ whole genome shotgun (WGS) entry which is preliminary data.</text>
</comment>
<accession>A0A511Y9N1</accession>
<keyword evidence="1" id="KW-0472">Membrane</keyword>
<feature type="transmembrane region" description="Helical" evidence="1">
    <location>
        <begin position="20"/>
        <end position="37"/>
    </location>
</feature>
<organism evidence="2 3">
    <name type="scientific">Chryseobacterium lathyri</name>
    <dbReference type="NCBI Taxonomy" id="395933"/>
    <lineage>
        <taxon>Bacteria</taxon>
        <taxon>Pseudomonadati</taxon>
        <taxon>Bacteroidota</taxon>
        <taxon>Flavobacteriia</taxon>
        <taxon>Flavobacteriales</taxon>
        <taxon>Weeksellaceae</taxon>
        <taxon>Chryseobacterium group</taxon>
        <taxon>Chryseobacterium</taxon>
    </lineage>
</organism>
<protein>
    <submittedName>
        <fullName evidence="2">Uncharacterized protein</fullName>
    </submittedName>
</protein>
<evidence type="ECO:0000313" key="2">
    <source>
        <dbReference type="EMBL" id="GEN71900.1"/>
    </source>
</evidence>
<dbReference type="OrthoDB" id="1254926at2"/>
<evidence type="ECO:0000256" key="1">
    <source>
        <dbReference type="SAM" id="Phobius"/>
    </source>
</evidence>
<dbReference type="AlphaFoldDB" id="A0A511Y9N1"/>
<reference evidence="2 3" key="1">
    <citation type="submission" date="2019-07" db="EMBL/GenBank/DDBJ databases">
        <title>Whole genome shotgun sequence of Chryseobacterium lathyri NBRC 105250.</title>
        <authorList>
            <person name="Hosoyama A."/>
            <person name="Uohara A."/>
            <person name="Ohji S."/>
            <person name="Ichikawa N."/>
        </authorList>
    </citation>
    <scope>NUCLEOTIDE SEQUENCE [LARGE SCALE GENOMIC DNA]</scope>
    <source>
        <strain evidence="2 3">NBRC 105250</strain>
    </source>
</reference>
<dbReference type="EMBL" id="BJYI01000006">
    <property type="protein sequence ID" value="GEN71900.1"/>
    <property type="molecule type" value="Genomic_DNA"/>
</dbReference>
<dbReference type="RefSeq" id="WP_111953941.1">
    <property type="nucleotide sequence ID" value="NZ_BJYI01000006.1"/>
</dbReference>
<dbReference type="Proteomes" id="UP000321150">
    <property type="component" value="Unassembled WGS sequence"/>
</dbReference>
<keyword evidence="1" id="KW-0812">Transmembrane</keyword>
<keyword evidence="1" id="KW-1133">Transmembrane helix</keyword>
<proteinExistence type="predicted"/>